<evidence type="ECO:0000259" key="4">
    <source>
        <dbReference type="Pfam" id="PF02826"/>
    </source>
</evidence>
<dbReference type="RefSeq" id="WP_129563569.1">
    <property type="nucleotide sequence ID" value="NZ_CADIKL010000011.1"/>
</dbReference>
<organism evidence="5 6">
    <name type="scientific">Paraburkholderia caffeinitolerans</name>
    <dbReference type="NCBI Taxonomy" id="1723730"/>
    <lineage>
        <taxon>Bacteria</taxon>
        <taxon>Pseudomonadati</taxon>
        <taxon>Pseudomonadota</taxon>
        <taxon>Betaproteobacteria</taxon>
        <taxon>Burkholderiales</taxon>
        <taxon>Burkholderiaceae</taxon>
        <taxon>Paraburkholderia</taxon>
    </lineage>
</organism>
<dbReference type="PANTHER" id="PTHR10996:SF178">
    <property type="entry name" value="2-HYDROXYACID DEHYDROGENASE YGL185C-RELATED"/>
    <property type="match status" value="1"/>
</dbReference>
<protein>
    <submittedName>
        <fullName evidence="5">2-ketogluconate reductase</fullName>
        <ecNumber evidence="5">1.1.1.215</ecNumber>
    </submittedName>
</protein>
<dbReference type="Pfam" id="PF02826">
    <property type="entry name" value="2-Hacid_dh_C"/>
    <property type="match status" value="1"/>
</dbReference>
<reference evidence="5 6" key="1">
    <citation type="submission" date="2020-04" db="EMBL/GenBank/DDBJ databases">
        <authorList>
            <person name="De Canck E."/>
        </authorList>
    </citation>
    <scope>NUCLEOTIDE SEQUENCE [LARGE SCALE GENOMIC DNA]</scope>
    <source>
        <strain evidence="5 6">LMG 28688</strain>
    </source>
</reference>
<accession>A0A6J5FWJ5</accession>
<sequence>MSAQPRVLALIALPDATLEALRNHYGFDCTRDYRPDGSLPDGDDAASMLSTVRAVVTNGSTGLDEARMAALPALEIVCAFGAGYENVDTAAAARRGIVVTHAPGTNAATVADHAFGLMLALARGYAPLTEAVRRGQWPASRGARPTLTGAALGIVGMGRIGRLIATRAQGFQMSIGYHGRAPHADAPGRYHASLVELAHASDFLVLACNGGPATRHLVDRAVLRALGPHGYVINVARGSVIDTSALLDALEAREIAGAGLDVIEDEPNAPPALLAHPDVLVTPHMAGRSPASWLAQRDALLASLAQHFGGERVERAVSVR</sequence>
<dbReference type="AlphaFoldDB" id="A0A6J5FWJ5"/>
<evidence type="ECO:0000256" key="2">
    <source>
        <dbReference type="ARBA" id="ARBA00023002"/>
    </source>
</evidence>
<dbReference type="Proteomes" id="UP000494119">
    <property type="component" value="Unassembled WGS sequence"/>
</dbReference>
<feature type="domain" description="D-isomer specific 2-hydroxyacid dehydrogenase NAD-binding" evidence="4">
    <location>
        <begin position="115"/>
        <end position="286"/>
    </location>
</feature>
<evidence type="ECO:0000256" key="3">
    <source>
        <dbReference type="ARBA" id="ARBA00023027"/>
    </source>
</evidence>
<dbReference type="EMBL" id="CADIKL010000011">
    <property type="protein sequence ID" value="CAB3788183.1"/>
    <property type="molecule type" value="Genomic_DNA"/>
</dbReference>
<keyword evidence="6" id="KW-1185">Reference proteome</keyword>
<dbReference type="EC" id="1.1.1.215" evidence="5"/>
<proteinExistence type="inferred from homology"/>
<dbReference type="GO" id="GO:0030267">
    <property type="term" value="F:glyoxylate reductase (NADPH) activity"/>
    <property type="evidence" value="ECO:0007669"/>
    <property type="project" value="TreeGrafter"/>
</dbReference>
<dbReference type="InterPro" id="IPR006140">
    <property type="entry name" value="D-isomer_DH_NAD-bd"/>
</dbReference>
<dbReference type="GO" id="GO:0008873">
    <property type="term" value="F:gluconate 2-dehydrogenase activity"/>
    <property type="evidence" value="ECO:0007669"/>
    <property type="project" value="UniProtKB-EC"/>
</dbReference>
<evidence type="ECO:0000313" key="5">
    <source>
        <dbReference type="EMBL" id="CAB3788183.1"/>
    </source>
</evidence>
<dbReference type="GO" id="GO:0016618">
    <property type="term" value="F:hydroxypyruvate reductase [NAD(P)H] activity"/>
    <property type="evidence" value="ECO:0007669"/>
    <property type="project" value="TreeGrafter"/>
</dbReference>
<dbReference type="SUPFAM" id="SSF51735">
    <property type="entry name" value="NAD(P)-binding Rossmann-fold domains"/>
    <property type="match status" value="1"/>
</dbReference>
<dbReference type="CDD" id="cd12156">
    <property type="entry name" value="HPPR"/>
    <property type="match status" value="1"/>
</dbReference>
<dbReference type="GO" id="GO:0051287">
    <property type="term" value="F:NAD binding"/>
    <property type="evidence" value="ECO:0007669"/>
    <property type="project" value="InterPro"/>
</dbReference>
<dbReference type="Gene3D" id="3.40.50.720">
    <property type="entry name" value="NAD(P)-binding Rossmann-like Domain"/>
    <property type="match status" value="2"/>
</dbReference>
<evidence type="ECO:0000256" key="1">
    <source>
        <dbReference type="ARBA" id="ARBA00005854"/>
    </source>
</evidence>
<dbReference type="InterPro" id="IPR036291">
    <property type="entry name" value="NAD(P)-bd_dom_sf"/>
</dbReference>
<dbReference type="InterPro" id="IPR050223">
    <property type="entry name" value="D-isomer_2-hydroxyacid_DH"/>
</dbReference>
<gene>
    <name evidence="5" type="ORF">LMG28688_02635</name>
</gene>
<evidence type="ECO:0000313" key="6">
    <source>
        <dbReference type="Proteomes" id="UP000494119"/>
    </source>
</evidence>
<name>A0A6J5FWJ5_9BURK</name>
<dbReference type="GO" id="GO:0005829">
    <property type="term" value="C:cytosol"/>
    <property type="evidence" value="ECO:0007669"/>
    <property type="project" value="TreeGrafter"/>
</dbReference>
<dbReference type="FunFam" id="3.40.50.720:FF:000203">
    <property type="entry name" value="D-3-phosphoglycerate dehydrogenase (SerA)"/>
    <property type="match status" value="1"/>
</dbReference>
<dbReference type="SUPFAM" id="SSF52283">
    <property type="entry name" value="Formate/glycerate dehydrogenase catalytic domain-like"/>
    <property type="match status" value="1"/>
</dbReference>
<comment type="similarity">
    <text evidence="1">Belongs to the D-isomer specific 2-hydroxyacid dehydrogenase family.</text>
</comment>
<keyword evidence="3" id="KW-0520">NAD</keyword>
<dbReference type="PANTHER" id="PTHR10996">
    <property type="entry name" value="2-HYDROXYACID DEHYDROGENASE-RELATED"/>
    <property type="match status" value="1"/>
</dbReference>
<keyword evidence="2 5" id="KW-0560">Oxidoreductase</keyword>